<dbReference type="Proteomes" id="UP001597440">
    <property type="component" value="Unassembled WGS sequence"/>
</dbReference>
<proteinExistence type="predicted"/>
<keyword evidence="2" id="KW-1185">Reference proteome</keyword>
<evidence type="ECO:0000313" key="2">
    <source>
        <dbReference type="Proteomes" id="UP001597440"/>
    </source>
</evidence>
<gene>
    <name evidence="1" type="ORF">ACFSQW_09485</name>
</gene>
<sequence length="181" mass="20960">MFRFLKELFNTEKTEVEQEEPTSIRSNDPDNVLSDIVWAFNRKPYDSQIDFDSEISRYQKDILKSKAYWNGDDLVIDAPEIEIAYEAWITGLDDLKSNEELLDDEGDVFDEDNEEDGFFQVEISAKLQAANGSSFSALDIMYQMEHQVSNKELGDHIFFEGFRRAQDYNGPIPLYHMICGS</sequence>
<name>A0ABW5L1P3_9SPHI</name>
<protein>
    <submittedName>
        <fullName evidence="1">Uncharacterized protein</fullName>
    </submittedName>
</protein>
<accession>A0ABW5L1P3</accession>
<organism evidence="1 2">
    <name type="scientific">Sphingobacterium tabacisoli</name>
    <dbReference type="NCBI Taxonomy" id="2044855"/>
    <lineage>
        <taxon>Bacteria</taxon>
        <taxon>Pseudomonadati</taxon>
        <taxon>Bacteroidota</taxon>
        <taxon>Sphingobacteriia</taxon>
        <taxon>Sphingobacteriales</taxon>
        <taxon>Sphingobacteriaceae</taxon>
        <taxon>Sphingobacterium</taxon>
    </lineage>
</organism>
<evidence type="ECO:0000313" key="1">
    <source>
        <dbReference type="EMBL" id="MFD2554619.1"/>
    </source>
</evidence>
<dbReference type="RefSeq" id="WP_210353024.1">
    <property type="nucleotide sequence ID" value="NZ_JAEQMU010000001.1"/>
</dbReference>
<comment type="caution">
    <text evidence="1">The sequence shown here is derived from an EMBL/GenBank/DDBJ whole genome shotgun (WGS) entry which is preliminary data.</text>
</comment>
<reference evidence="2" key="1">
    <citation type="journal article" date="2019" name="Int. J. Syst. Evol. Microbiol.">
        <title>The Global Catalogue of Microorganisms (GCM) 10K type strain sequencing project: providing services to taxonomists for standard genome sequencing and annotation.</title>
        <authorList>
            <consortium name="The Broad Institute Genomics Platform"/>
            <consortium name="The Broad Institute Genome Sequencing Center for Infectious Disease"/>
            <person name="Wu L."/>
            <person name="Ma J."/>
        </authorList>
    </citation>
    <scope>NUCLEOTIDE SEQUENCE [LARGE SCALE GENOMIC DNA]</scope>
    <source>
        <strain evidence="2">KCTC 52298</strain>
    </source>
</reference>
<dbReference type="EMBL" id="JBHULD010000014">
    <property type="protein sequence ID" value="MFD2554619.1"/>
    <property type="molecule type" value="Genomic_DNA"/>
</dbReference>